<dbReference type="VEuPathDB" id="FungiDB:sscle_16g107880"/>
<dbReference type="Pfam" id="PF11807">
    <property type="entry name" value="UstYa"/>
    <property type="match status" value="1"/>
</dbReference>
<feature type="region of interest" description="Disordered" evidence="3">
    <location>
        <begin position="1"/>
        <end position="30"/>
    </location>
</feature>
<dbReference type="KEGG" id="ssl:SS1G_10128"/>
<gene>
    <name evidence="4" type="ORF">sscle_16g107880</name>
</gene>
<dbReference type="EMBL" id="CP017829">
    <property type="protein sequence ID" value="APA16018.1"/>
    <property type="molecule type" value="Genomic_DNA"/>
</dbReference>
<dbReference type="AlphaFoldDB" id="A0A1D9QM47"/>
<comment type="similarity">
    <text evidence="2">Belongs to the ustYa family.</text>
</comment>
<evidence type="ECO:0000313" key="5">
    <source>
        <dbReference type="Proteomes" id="UP000177798"/>
    </source>
</evidence>
<dbReference type="PANTHER" id="PTHR33365">
    <property type="entry name" value="YALI0B05434P"/>
    <property type="match status" value="1"/>
</dbReference>
<name>A0A1D9QM47_SCLS1</name>
<dbReference type="GO" id="GO:0043386">
    <property type="term" value="P:mycotoxin biosynthetic process"/>
    <property type="evidence" value="ECO:0007669"/>
    <property type="project" value="InterPro"/>
</dbReference>
<proteinExistence type="inferred from homology"/>
<evidence type="ECO:0000313" key="4">
    <source>
        <dbReference type="EMBL" id="APA16018.1"/>
    </source>
</evidence>
<dbReference type="Proteomes" id="UP000177798">
    <property type="component" value="Chromosome 16"/>
</dbReference>
<dbReference type="PANTHER" id="PTHR33365:SF4">
    <property type="entry name" value="CYCLOCHLOROTINE BIOSYNTHESIS PROTEIN O"/>
    <property type="match status" value="1"/>
</dbReference>
<organism evidence="4 5">
    <name type="scientific">Sclerotinia sclerotiorum (strain ATCC 18683 / 1980 / Ss-1)</name>
    <name type="common">White mold</name>
    <name type="synonym">Whetzelinia sclerotiorum</name>
    <dbReference type="NCBI Taxonomy" id="665079"/>
    <lineage>
        <taxon>Eukaryota</taxon>
        <taxon>Fungi</taxon>
        <taxon>Dikarya</taxon>
        <taxon>Ascomycota</taxon>
        <taxon>Pezizomycotina</taxon>
        <taxon>Leotiomycetes</taxon>
        <taxon>Helotiales</taxon>
        <taxon>Sclerotiniaceae</taxon>
        <taxon>Sclerotinia</taxon>
    </lineage>
</organism>
<dbReference type="OrthoDB" id="3443637at2759"/>
<evidence type="ECO:0000256" key="1">
    <source>
        <dbReference type="ARBA" id="ARBA00004685"/>
    </source>
</evidence>
<accession>A0A1D9QM47</accession>
<dbReference type="RefSeq" id="XP_001588581.1">
    <property type="nucleotide sequence ID" value="XM_001588531.1"/>
</dbReference>
<sequence length="195" mass="22521">MKSYFMRWKNYRQEDQPDDSSSETNEPFLDKENAPAKSVIEYHNRNFENPIPKIDDEWAGPPTSERNARWAKLHYVGDTGLTKDEASQLLNKTAASLPGTDDDYPIVLTVFHDLHCLVRIFYLFNKTFLTCIKDAIRLTLGYLRDPKWNATVNPYNTEWPDNFKSGSCTSLFQFSSTIFTMFLGCYATSFSISPR</sequence>
<comment type="pathway">
    <text evidence="1">Mycotoxin biosynthesis.</text>
</comment>
<dbReference type="InterPro" id="IPR021765">
    <property type="entry name" value="UstYa-like"/>
</dbReference>
<protein>
    <submittedName>
        <fullName evidence="4">Uncharacterized protein</fullName>
    </submittedName>
</protein>
<evidence type="ECO:0000256" key="3">
    <source>
        <dbReference type="SAM" id="MobiDB-lite"/>
    </source>
</evidence>
<evidence type="ECO:0000256" key="2">
    <source>
        <dbReference type="ARBA" id="ARBA00035112"/>
    </source>
</evidence>
<reference evidence="5" key="1">
    <citation type="journal article" date="2017" name="Genome Biol. Evol.">
        <title>The complete genome sequence of the phytopathogenic fungus Sclerotinia sclerotiorum reveals insights into the genome architecture of broad host range pathogens.</title>
        <authorList>
            <person name="Derbyshire M."/>
            <person name="Denton-Giles M."/>
            <person name="Hegedus D."/>
            <person name="Seifbarghy S."/>
            <person name="Rollins J."/>
            <person name="van Kan J."/>
            <person name="Seidl M.F."/>
            <person name="Faino L."/>
            <person name="Mbengue M."/>
            <person name="Navaud O."/>
            <person name="Raffaele S."/>
            <person name="Hammond-Kosack K."/>
            <person name="Heard S."/>
            <person name="Oliver R."/>
        </authorList>
    </citation>
    <scope>NUCLEOTIDE SEQUENCE [LARGE SCALE GENOMIC DNA]</scope>
    <source>
        <strain evidence="5">ATCC 18683 / 1980 / Ss-1</strain>
    </source>
</reference>